<comment type="caution">
    <text evidence="1">The sequence shown here is derived from an EMBL/GenBank/DDBJ whole genome shotgun (WGS) entry which is preliminary data.</text>
</comment>
<gene>
    <name evidence="1" type="ORF">ILT43_08745</name>
</gene>
<sequence length="68" mass="6981">MPMSRLFRSRWSALLWAGGIVWTAYDVADSAPREQAGTNSSGNATITDAAGEAVDAADLIAVANAAGL</sequence>
<keyword evidence="2" id="KW-1185">Reference proteome</keyword>
<dbReference type="Proteomes" id="UP000763641">
    <property type="component" value="Unassembled WGS sequence"/>
</dbReference>
<proteinExistence type="predicted"/>
<name>A0ABS2D6B9_9SPHN</name>
<protein>
    <submittedName>
        <fullName evidence="1">Uncharacterized protein</fullName>
    </submittedName>
</protein>
<dbReference type="EMBL" id="JAFEMC010000002">
    <property type="protein sequence ID" value="MBM6576460.1"/>
    <property type="molecule type" value="Genomic_DNA"/>
</dbReference>
<organism evidence="1 2">
    <name type="scientific">Sphingomonas longa</name>
    <dbReference type="NCBI Taxonomy" id="2778730"/>
    <lineage>
        <taxon>Bacteria</taxon>
        <taxon>Pseudomonadati</taxon>
        <taxon>Pseudomonadota</taxon>
        <taxon>Alphaproteobacteria</taxon>
        <taxon>Sphingomonadales</taxon>
        <taxon>Sphingomonadaceae</taxon>
        <taxon>Sphingomonas</taxon>
    </lineage>
</organism>
<reference evidence="1 2" key="1">
    <citation type="submission" date="2020-12" db="EMBL/GenBank/DDBJ databases">
        <title>Sphingomonas sp.</title>
        <authorList>
            <person name="Kim M.K."/>
        </authorList>
    </citation>
    <scope>NUCLEOTIDE SEQUENCE [LARGE SCALE GENOMIC DNA]</scope>
    <source>
        <strain evidence="1 2">BT552</strain>
    </source>
</reference>
<evidence type="ECO:0000313" key="1">
    <source>
        <dbReference type="EMBL" id="MBM6576460.1"/>
    </source>
</evidence>
<accession>A0ABS2D6B9</accession>
<evidence type="ECO:0000313" key="2">
    <source>
        <dbReference type="Proteomes" id="UP000763641"/>
    </source>
</evidence>